<evidence type="ECO:0000313" key="3">
    <source>
        <dbReference type="Proteomes" id="UP000502004"/>
    </source>
</evidence>
<feature type="signal peptide" evidence="1">
    <location>
        <begin position="1"/>
        <end position="19"/>
    </location>
</feature>
<dbReference type="RefSeq" id="WP_133942563.1">
    <property type="nucleotide sequence ID" value="NZ_CP038241.1"/>
</dbReference>
<keyword evidence="1" id="KW-0732">Signal</keyword>
<dbReference type="SUPFAM" id="SSF82185">
    <property type="entry name" value="Histone H3 K4-specific methyltransferase SET7/9 N-terminal domain"/>
    <property type="match status" value="1"/>
</dbReference>
<protein>
    <recommendedName>
        <fullName evidence="4">MORN repeat protein</fullName>
    </recommendedName>
</protein>
<accession>A0AAE6YG81</accession>
<dbReference type="Pfam" id="PF07661">
    <property type="entry name" value="MORN_2"/>
    <property type="match status" value="2"/>
</dbReference>
<gene>
    <name evidence="2" type="ORF">E4K63_00165</name>
</gene>
<dbReference type="KEGG" id="aii:E4K63_00165"/>
<proteinExistence type="predicted"/>
<evidence type="ECO:0008006" key="4">
    <source>
        <dbReference type="Google" id="ProtNLM"/>
    </source>
</evidence>
<dbReference type="InterPro" id="IPR011652">
    <property type="entry name" value="MORN_2"/>
</dbReference>
<evidence type="ECO:0000256" key="1">
    <source>
        <dbReference type="SAM" id="SignalP"/>
    </source>
</evidence>
<reference evidence="2 3" key="1">
    <citation type="submission" date="2019-03" db="EMBL/GenBank/DDBJ databases">
        <title>Complete Genome Sequence of Allofrancisella inopinata Strain SYSU YG23 Isolated from Water-Cooling Systems in China.</title>
        <authorList>
            <person name="Ohrman C."/>
            <person name="Uneklint I."/>
            <person name="Sjodin A."/>
        </authorList>
    </citation>
    <scope>NUCLEOTIDE SEQUENCE [LARGE SCALE GENOMIC DNA]</scope>
    <source>
        <strain evidence="2 3">SYSU YG23</strain>
    </source>
</reference>
<organism evidence="2 3">
    <name type="scientific">Allofrancisella inopinata</name>
    <dbReference type="NCBI Taxonomy" id="1085647"/>
    <lineage>
        <taxon>Bacteria</taxon>
        <taxon>Pseudomonadati</taxon>
        <taxon>Pseudomonadota</taxon>
        <taxon>Gammaproteobacteria</taxon>
        <taxon>Thiotrichales</taxon>
        <taxon>Francisellaceae</taxon>
        <taxon>Allofrancisella</taxon>
    </lineage>
</organism>
<name>A0AAE6YG81_9GAMM</name>
<dbReference type="EMBL" id="CP038241">
    <property type="protein sequence ID" value="QIV95335.1"/>
    <property type="molecule type" value="Genomic_DNA"/>
</dbReference>
<dbReference type="Proteomes" id="UP000502004">
    <property type="component" value="Chromosome"/>
</dbReference>
<dbReference type="Gene3D" id="2.20.110.10">
    <property type="entry name" value="Histone H3 K4-specific methyltransferase SET7/9 N-terminal domain"/>
    <property type="match status" value="1"/>
</dbReference>
<feature type="chain" id="PRO_5042078438" description="MORN repeat protein" evidence="1">
    <location>
        <begin position="20"/>
        <end position="325"/>
    </location>
</feature>
<keyword evidence="3" id="KW-1185">Reference proteome</keyword>
<evidence type="ECO:0000313" key="2">
    <source>
        <dbReference type="EMBL" id="QIV95335.1"/>
    </source>
</evidence>
<dbReference type="AlphaFoldDB" id="A0AAE6YG81"/>
<sequence length="325" mass="37869">MKRRLLLFTGIFSFTSFYAIPIKNTEVKDGLIYQKNNPAEPYTGKVSSYFENGKIKSEISFKKGKPTGVANGWYDNGKKRYSYYQIDGLKNGESTLFDKDGMIKSIEFFKKNKLISYKEFDSTNDKLAIDASEYLPIFNNINYKYRNYEKHSKQDSKDKYDIYKYSVTFTKVSCDKNTKSCIYKLIQGVNKLEEVYAIKKSGIYSYLKKLNDEVLDQNEYLKSKTLVLANILSPNENTKINKLKAFMINNHKYNNCIELNQKETSHSHKVPFYYNATKLTQQTSRIYCKNIGMTETNEISSYFIKNKEIGKTVFRSILDPRSISK</sequence>